<dbReference type="GO" id="GO:0047617">
    <property type="term" value="F:fatty acyl-CoA hydrolase activity"/>
    <property type="evidence" value="ECO:0007669"/>
    <property type="project" value="TreeGrafter"/>
</dbReference>
<accession>A0A918VZ17</accession>
<sequence>MYFKEFDIRWSDLDANRHLANTAYINFMSHTRMGFLMENGFGQKELVQNNLGPVVFYEHIYYFREVFAGKPVRVSLQLKGLSEDGMYFEFVHNFYDHKGRNFASCEMMGAWIDLETRKLTALPEDFYRNFDNMERSDDFKVLTKEDTRRFGKRPNDIDPAMFKS</sequence>
<dbReference type="EMBL" id="BMXB01000005">
    <property type="protein sequence ID" value="GHA36292.1"/>
    <property type="molecule type" value="Genomic_DNA"/>
</dbReference>
<evidence type="ECO:0000313" key="3">
    <source>
        <dbReference type="EMBL" id="GHA36292.1"/>
    </source>
</evidence>
<keyword evidence="4" id="KW-1185">Reference proteome</keyword>
<dbReference type="PANTHER" id="PTHR31793:SF27">
    <property type="entry name" value="NOVEL THIOESTERASE SUPERFAMILY DOMAIN AND SAPOSIN A-TYPE DOMAIN CONTAINING PROTEIN (0610012H03RIK)"/>
    <property type="match status" value="1"/>
</dbReference>
<dbReference type="SUPFAM" id="SSF54637">
    <property type="entry name" value="Thioesterase/thiol ester dehydrase-isomerase"/>
    <property type="match status" value="1"/>
</dbReference>
<evidence type="ECO:0000313" key="4">
    <source>
        <dbReference type="Proteomes" id="UP000610456"/>
    </source>
</evidence>
<dbReference type="RefSeq" id="WP_189604333.1">
    <property type="nucleotide sequence ID" value="NZ_BMXB01000005.1"/>
</dbReference>
<proteinExistence type="inferred from homology"/>
<dbReference type="Gene3D" id="3.10.129.10">
    <property type="entry name" value="Hotdog Thioesterase"/>
    <property type="match status" value="1"/>
</dbReference>
<keyword evidence="2" id="KW-0378">Hydrolase</keyword>
<evidence type="ECO:0000256" key="1">
    <source>
        <dbReference type="ARBA" id="ARBA00005953"/>
    </source>
</evidence>
<gene>
    <name evidence="3" type="ORF">GCM10007103_17250</name>
</gene>
<dbReference type="InterPro" id="IPR029069">
    <property type="entry name" value="HotDog_dom_sf"/>
</dbReference>
<comment type="caution">
    <text evidence="3">The sequence shown here is derived from an EMBL/GenBank/DDBJ whole genome shotgun (WGS) entry which is preliminary data.</text>
</comment>
<dbReference type="AlphaFoldDB" id="A0A918VZ17"/>
<reference evidence="3" key="2">
    <citation type="submission" date="2020-09" db="EMBL/GenBank/DDBJ databases">
        <authorList>
            <person name="Sun Q."/>
            <person name="Kim S."/>
        </authorList>
    </citation>
    <scope>NUCLEOTIDE SEQUENCE</scope>
    <source>
        <strain evidence="3">KCTC 12719</strain>
    </source>
</reference>
<comment type="similarity">
    <text evidence="1">Belongs to the 4-hydroxybenzoyl-CoA thioesterase family.</text>
</comment>
<dbReference type="Proteomes" id="UP000610456">
    <property type="component" value="Unassembled WGS sequence"/>
</dbReference>
<evidence type="ECO:0008006" key="5">
    <source>
        <dbReference type="Google" id="ProtNLM"/>
    </source>
</evidence>
<evidence type="ECO:0000256" key="2">
    <source>
        <dbReference type="ARBA" id="ARBA00022801"/>
    </source>
</evidence>
<organism evidence="3 4">
    <name type="scientific">Salinimicrobium marinum</name>
    <dbReference type="NCBI Taxonomy" id="680283"/>
    <lineage>
        <taxon>Bacteria</taxon>
        <taxon>Pseudomonadati</taxon>
        <taxon>Bacteroidota</taxon>
        <taxon>Flavobacteriia</taxon>
        <taxon>Flavobacteriales</taxon>
        <taxon>Flavobacteriaceae</taxon>
        <taxon>Salinimicrobium</taxon>
    </lineage>
</organism>
<dbReference type="CDD" id="cd00586">
    <property type="entry name" value="4HBT"/>
    <property type="match status" value="1"/>
</dbReference>
<name>A0A918VZ17_9FLAO</name>
<reference evidence="3" key="1">
    <citation type="journal article" date="2014" name="Int. J. Syst. Evol. Microbiol.">
        <title>Complete genome sequence of Corynebacterium casei LMG S-19264T (=DSM 44701T), isolated from a smear-ripened cheese.</title>
        <authorList>
            <consortium name="US DOE Joint Genome Institute (JGI-PGF)"/>
            <person name="Walter F."/>
            <person name="Albersmeier A."/>
            <person name="Kalinowski J."/>
            <person name="Ruckert C."/>
        </authorList>
    </citation>
    <scope>NUCLEOTIDE SEQUENCE</scope>
    <source>
        <strain evidence="3">KCTC 12719</strain>
    </source>
</reference>
<dbReference type="Pfam" id="PF13279">
    <property type="entry name" value="4HBT_2"/>
    <property type="match status" value="1"/>
</dbReference>
<dbReference type="PANTHER" id="PTHR31793">
    <property type="entry name" value="4-HYDROXYBENZOYL-COA THIOESTERASE FAMILY MEMBER"/>
    <property type="match status" value="1"/>
</dbReference>
<dbReference type="InterPro" id="IPR050563">
    <property type="entry name" value="4-hydroxybenzoyl-CoA_TE"/>
</dbReference>
<protein>
    <recommendedName>
        <fullName evidence="5">Acyl-CoA thioester hydrolase</fullName>
    </recommendedName>
</protein>